<name>X8JBL0_9AGAM</name>
<gene>
    <name evidence="2" type="ORF">RSOL_392710</name>
</gene>
<evidence type="ECO:0000256" key="1">
    <source>
        <dbReference type="SAM" id="MobiDB-lite"/>
    </source>
</evidence>
<evidence type="ECO:0000313" key="2">
    <source>
        <dbReference type="EMBL" id="EUC61395.1"/>
    </source>
</evidence>
<feature type="compositionally biased region" description="Polar residues" evidence="1">
    <location>
        <begin position="207"/>
        <end position="216"/>
    </location>
</feature>
<feature type="region of interest" description="Disordered" evidence="1">
    <location>
        <begin position="1"/>
        <end position="216"/>
    </location>
</feature>
<organism evidence="2 3">
    <name type="scientific">Rhizoctonia solani AG-3 Rhs1AP</name>
    <dbReference type="NCBI Taxonomy" id="1086054"/>
    <lineage>
        <taxon>Eukaryota</taxon>
        <taxon>Fungi</taxon>
        <taxon>Dikarya</taxon>
        <taxon>Basidiomycota</taxon>
        <taxon>Agaricomycotina</taxon>
        <taxon>Agaricomycetes</taxon>
        <taxon>Cantharellales</taxon>
        <taxon>Ceratobasidiaceae</taxon>
        <taxon>Rhizoctonia</taxon>
    </lineage>
</organism>
<dbReference type="EMBL" id="JATN01000319">
    <property type="protein sequence ID" value="EUC61395.1"/>
    <property type="molecule type" value="Genomic_DNA"/>
</dbReference>
<feature type="compositionally biased region" description="Polar residues" evidence="1">
    <location>
        <begin position="1"/>
        <end position="20"/>
    </location>
</feature>
<reference evidence="3" key="1">
    <citation type="journal article" date="2014" name="Genome Announc.">
        <title>Draft genome sequence of the plant-pathogenic soil fungus Rhizoctonia solani anastomosis group 3 strain Rhs1AP.</title>
        <authorList>
            <person name="Cubeta M.A."/>
            <person name="Thomas E."/>
            <person name="Dean R.A."/>
            <person name="Jabaji S."/>
            <person name="Neate S.M."/>
            <person name="Tavantzis S."/>
            <person name="Toda T."/>
            <person name="Vilgalys R."/>
            <person name="Bharathan N."/>
            <person name="Fedorova-Abrams N."/>
            <person name="Pakala S.B."/>
            <person name="Pakala S.M."/>
            <person name="Zafar N."/>
            <person name="Joardar V."/>
            <person name="Losada L."/>
            <person name="Nierman W.C."/>
        </authorList>
    </citation>
    <scope>NUCLEOTIDE SEQUENCE [LARGE SCALE GENOMIC DNA]</scope>
    <source>
        <strain evidence="3">AG-3</strain>
    </source>
</reference>
<evidence type="ECO:0000313" key="3">
    <source>
        <dbReference type="Proteomes" id="UP000030108"/>
    </source>
</evidence>
<protein>
    <submittedName>
        <fullName evidence="2">Uncharacterized protein</fullName>
    </submittedName>
</protein>
<feature type="non-terminal residue" evidence="2">
    <location>
        <position position="216"/>
    </location>
</feature>
<feature type="compositionally biased region" description="Low complexity" evidence="1">
    <location>
        <begin position="68"/>
        <end position="80"/>
    </location>
</feature>
<accession>X8JBL0</accession>
<dbReference type="AlphaFoldDB" id="X8JBL0"/>
<sequence length="216" mass="23623">MQQLRLHVQPQSNMISIKANSDSDSEPDDPALDEELERSKASNPPCQVVEVVLKSPAKGKLQSSRGDSGSTGSSATPSPAKVSRKCKQPEVVEDEEPVLQGTQYPKHSDRNPTPEPEPEPEPEPVPRAKRPRMLPKRIPTPEPEPEHEPAPEDEPEGGLEGGPKIGEIATQAIDPPPKRRGRPPNPTHTHDGQRIKSVSRMIVRATRATTRSQAEK</sequence>
<dbReference type="Proteomes" id="UP000030108">
    <property type="component" value="Unassembled WGS sequence"/>
</dbReference>
<feature type="compositionally biased region" description="Acidic residues" evidence="1">
    <location>
        <begin position="23"/>
        <end position="36"/>
    </location>
</feature>
<comment type="caution">
    <text evidence="2">The sequence shown here is derived from an EMBL/GenBank/DDBJ whole genome shotgun (WGS) entry which is preliminary data.</text>
</comment>
<proteinExistence type="predicted"/>